<evidence type="ECO:0000256" key="7">
    <source>
        <dbReference type="PIRSR" id="PIRSR601461-1"/>
    </source>
</evidence>
<keyword evidence="5 8" id="KW-1015">Disulfide bond</keyword>
<evidence type="ECO:0000256" key="3">
    <source>
        <dbReference type="ARBA" id="ARBA00022750"/>
    </source>
</evidence>
<dbReference type="InterPro" id="IPR033121">
    <property type="entry name" value="PEPTIDASE_A1"/>
</dbReference>
<proteinExistence type="inferred from homology"/>
<dbReference type="GO" id="GO:0004190">
    <property type="term" value="F:aspartic-type endopeptidase activity"/>
    <property type="evidence" value="ECO:0007669"/>
    <property type="project" value="UniProtKB-KW"/>
</dbReference>
<dbReference type="PANTHER" id="PTHR47966">
    <property type="entry name" value="BETA-SITE APP-CLEAVING ENZYME, ISOFORM A-RELATED"/>
    <property type="match status" value="1"/>
</dbReference>
<dbReference type="PRINTS" id="PR00792">
    <property type="entry name" value="PEPSIN"/>
</dbReference>
<accession>A0A6J2U9W1</accession>
<feature type="signal peptide" evidence="10">
    <location>
        <begin position="1"/>
        <end position="16"/>
    </location>
</feature>
<keyword evidence="2 9" id="KW-0645">Protease</keyword>
<feature type="disulfide bond" evidence="8">
    <location>
        <begin position="99"/>
        <end position="106"/>
    </location>
</feature>
<dbReference type="GO" id="GO:0005764">
    <property type="term" value="C:lysosome"/>
    <property type="evidence" value="ECO:0007669"/>
    <property type="project" value="TreeGrafter"/>
</dbReference>
<name>A0A6J2U9W1_DROLE</name>
<dbReference type="Proteomes" id="UP000504634">
    <property type="component" value="Unplaced"/>
</dbReference>
<evidence type="ECO:0000256" key="5">
    <source>
        <dbReference type="ARBA" id="ARBA00023157"/>
    </source>
</evidence>
<dbReference type="InterPro" id="IPR001969">
    <property type="entry name" value="Aspartic_peptidase_AS"/>
</dbReference>
<dbReference type="FunFam" id="2.40.70.10:FF:000002">
    <property type="entry name" value="Vacuolar aspartic proteinase"/>
    <property type="match status" value="1"/>
</dbReference>
<dbReference type="Gene3D" id="2.40.70.10">
    <property type="entry name" value="Acid Proteases"/>
    <property type="match status" value="2"/>
</dbReference>
<evidence type="ECO:0000256" key="1">
    <source>
        <dbReference type="ARBA" id="ARBA00007447"/>
    </source>
</evidence>
<keyword evidence="10" id="KW-0732">Signal</keyword>
<dbReference type="GO" id="GO:0006508">
    <property type="term" value="P:proteolysis"/>
    <property type="evidence" value="ECO:0007669"/>
    <property type="project" value="UniProtKB-KW"/>
</dbReference>
<dbReference type="OrthoDB" id="771136at2759"/>
<feature type="chain" id="PRO_5027102127" evidence="10">
    <location>
        <begin position="17"/>
        <end position="381"/>
    </location>
</feature>
<feature type="active site" evidence="7">
    <location>
        <position position="270"/>
    </location>
</feature>
<dbReference type="GeneID" id="115631609"/>
<keyword evidence="3 9" id="KW-0064">Aspartyl protease</keyword>
<feature type="active site" evidence="7">
    <location>
        <position position="86"/>
    </location>
</feature>
<dbReference type="RefSeq" id="XP_030384273.1">
    <property type="nucleotide sequence ID" value="XM_030528413.1"/>
</dbReference>
<keyword evidence="12" id="KW-1185">Reference proteome</keyword>
<dbReference type="Gene3D" id="2.60.40.1960">
    <property type="match status" value="1"/>
</dbReference>
<evidence type="ECO:0000256" key="10">
    <source>
        <dbReference type="SAM" id="SignalP"/>
    </source>
</evidence>
<dbReference type="Pfam" id="PF00026">
    <property type="entry name" value="Asp"/>
    <property type="match status" value="1"/>
</dbReference>
<evidence type="ECO:0000313" key="12">
    <source>
        <dbReference type="Proteomes" id="UP000504634"/>
    </source>
</evidence>
<keyword evidence="4 9" id="KW-0378">Hydrolase</keyword>
<gene>
    <name evidence="13" type="primary">LOC115631609</name>
</gene>
<reference evidence="13" key="1">
    <citation type="submission" date="2025-08" db="UniProtKB">
        <authorList>
            <consortium name="RefSeq"/>
        </authorList>
    </citation>
    <scope>IDENTIFICATION</scope>
    <source>
        <strain evidence="13">11010-0011.00</strain>
        <tissue evidence="13">Whole body</tissue>
    </source>
</reference>
<comment type="similarity">
    <text evidence="1 9">Belongs to the peptidase A1 family.</text>
</comment>
<dbReference type="InterPro" id="IPR001461">
    <property type="entry name" value="Aspartic_peptidase_A1"/>
</dbReference>
<dbReference type="PROSITE" id="PS51767">
    <property type="entry name" value="PEPTIDASE_A1"/>
    <property type="match status" value="1"/>
</dbReference>
<organism evidence="12 13">
    <name type="scientific">Drosophila lebanonensis</name>
    <name type="common">Fruit fly</name>
    <name type="synonym">Scaptodrosophila lebanonensis</name>
    <dbReference type="NCBI Taxonomy" id="7225"/>
    <lineage>
        <taxon>Eukaryota</taxon>
        <taxon>Metazoa</taxon>
        <taxon>Ecdysozoa</taxon>
        <taxon>Arthropoda</taxon>
        <taxon>Hexapoda</taxon>
        <taxon>Insecta</taxon>
        <taxon>Pterygota</taxon>
        <taxon>Neoptera</taxon>
        <taxon>Endopterygota</taxon>
        <taxon>Diptera</taxon>
        <taxon>Brachycera</taxon>
        <taxon>Muscomorpha</taxon>
        <taxon>Ephydroidea</taxon>
        <taxon>Drosophilidae</taxon>
        <taxon>Scaptodrosophila</taxon>
    </lineage>
</organism>
<evidence type="ECO:0000259" key="11">
    <source>
        <dbReference type="PROSITE" id="PS51767"/>
    </source>
</evidence>
<dbReference type="SUPFAM" id="SSF50630">
    <property type="entry name" value="Acid proteases"/>
    <property type="match status" value="1"/>
</dbReference>
<evidence type="ECO:0000313" key="13">
    <source>
        <dbReference type="RefSeq" id="XP_030384273.1"/>
    </source>
</evidence>
<evidence type="ECO:0000256" key="6">
    <source>
        <dbReference type="ARBA" id="ARBA00023180"/>
    </source>
</evidence>
<sequence length="381" mass="41634">MFKFLVALTVLALASADLARMPIKARENFQKKVSDIRGEKNLLRAKYNLQKTRAVGDEELTNSINMAYYGEITIGTPPQSFEVLFDSGSSNLWVPSSHCWIFDVACQKHNKYDHDKSSTYVKNGETINISYGSGSMGGFLSQDTVSVAGLDIVDQVFAEAQSEASSFIDANFDGLFGMAYQQLAEDDVVPPFYNIVSQKLVDQSVFSFYMTRAGSATDGGELILGGIDDTLYTGEITYTPVTTQGYWQFEMNYAEVNGNQVSTSTQAIADTGTSLIVVTADAYETLNAAIGAVEEDDGNYYVDCSSVDSLPTITINIAGRDFPLLPSAYIVDVQNDDGSTLCMSSFTYMGTDFWILGDVFIGQYYTVFDYGNNQVGFATVA</sequence>
<dbReference type="PANTHER" id="PTHR47966:SF51">
    <property type="entry name" value="BETA-SITE APP-CLEAVING ENZYME, ISOFORM A-RELATED"/>
    <property type="match status" value="1"/>
</dbReference>
<dbReference type="PROSITE" id="PS00141">
    <property type="entry name" value="ASP_PROTEASE"/>
    <property type="match status" value="2"/>
</dbReference>
<dbReference type="FunFam" id="2.40.70.10:FF:000149">
    <property type="entry name" value="Uncharacterized protein"/>
    <property type="match status" value="1"/>
</dbReference>
<evidence type="ECO:0000256" key="2">
    <source>
        <dbReference type="ARBA" id="ARBA00022670"/>
    </source>
</evidence>
<evidence type="ECO:0000256" key="4">
    <source>
        <dbReference type="ARBA" id="ARBA00022801"/>
    </source>
</evidence>
<protein>
    <submittedName>
        <fullName evidence="13">LOW QUALITY PROTEIN: lysosomal aspartic protease-like</fullName>
    </submittedName>
</protein>
<dbReference type="InterPro" id="IPR021109">
    <property type="entry name" value="Peptidase_aspartic_dom_sf"/>
</dbReference>
<evidence type="ECO:0000256" key="8">
    <source>
        <dbReference type="PIRSR" id="PIRSR601461-2"/>
    </source>
</evidence>
<feature type="domain" description="Peptidase A1" evidence="11">
    <location>
        <begin position="68"/>
        <end position="378"/>
    </location>
</feature>
<dbReference type="AlphaFoldDB" id="A0A6J2U9W1"/>
<keyword evidence="6" id="KW-0325">Glycoprotein</keyword>
<evidence type="ECO:0000256" key="9">
    <source>
        <dbReference type="RuleBase" id="RU000454"/>
    </source>
</evidence>